<protein>
    <submittedName>
        <fullName evidence="2">Uncharacterized protein</fullName>
    </submittedName>
</protein>
<feature type="compositionally biased region" description="Basic residues" evidence="1">
    <location>
        <begin position="176"/>
        <end position="188"/>
    </location>
</feature>
<dbReference type="Proteomes" id="UP000194360">
    <property type="component" value="Unassembled WGS sequence"/>
</dbReference>
<proteinExistence type="predicted"/>
<comment type="caution">
    <text evidence="2">The sequence shown here is derived from an EMBL/GenBank/DDBJ whole genome shotgun (WGS) entry which is preliminary data.</text>
</comment>
<feature type="compositionally biased region" description="Basic and acidic residues" evidence="1">
    <location>
        <begin position="138"/>
        <end position="153"/>
    </location>
</feature>
<evidence type="ECO:0000256" key="1">
    <source>
        <dbReference type="SAM" id="MobiDB-lite"/>
    </source>
</evidence>
<dbReference type="EMBL" id="MIGB01000009">
    <property type="protein sequence ID" value="OSY41205.1"/>
    <property type="molecule type" value="Genomic_DNA"/>
</dbReference>
<feature type="compositionally biased region" description="Pro residues" evidence="1">
    <location>
        <begin position="298"/>
        <end position="313"/>
    </location>
</feature>
<reference evidence="2 3" key="1">
    <citation type="submission" date="2016-09" db="EMBL/GenBank/DDBJ databases">
        <title>Pseudonocardia autotrophica DSM535, a candidate organism with high potential of specific P450 cytochromes.</title>
        <authorList>
            <person name="Grumaz C."/>
            <person name="Vainshtein Y."/>
            <person name="Kirstahler P."/>
            <person name="Sohn K."/>
        </authorList>
    </citation>
    <scope>NUCLEOTIDE SEQUENCE [LARGE SCALE GENOMIC DNA]</scope>
    <source>
        <strain evidence="2 3">DSM 535</strain>
    </source>
</reference>
<name>A0A1Y2N172_PSEAH</name>
<feature type="region of interest" description="Disordered" evidence="1">
    <location>
        <begin position="67"/>
        <end position="313"/>
    </location>
</feature>
<sequence length="313" mass="34545">MRVTAPGRFARRCSHAARRALGQAAAARGPVGGVRALDRRIDSGHLAPFAPVIARAPVVRAPVVRPARRADSHGIVASARDRKPCEHHEPVRTRASRERRGDRAGDRPWRGRRERRRGQRAVVRTAGGGTGRAARAPADPRGRWRSRSPDRLRDRRGRNRPPGGAGRTRPRGERTHGRKLTHGGKRTHGRELTHGGKRTHGRELTHGGKRTHGRELTHGGKRTHGRELTHGGKRTHGRELTHGGKRTHGGKLRRGRELRLGGVRLRRRAPRARSPGGPPAPAPRRSRTSRRSRRRASPPGPTPGRPRSVPGPR</sequence>
<gene>
    <name evidence="2" type="ORF">BG845_02107</name>
</gene>
<accession>A0A1Y2N172</accession>
<evidence type="ECO:0000313" key="3">
    <source>
        <dbReference type="Proteomes" id="UP000194360"/>
    </source>
</evidence>
<keyword evidence="3" id="KW-1185">Reference proteome</keyword>
<feature type="compositionally biased region" description="Basic and acidic residues" evidence="1">
    <location>
        <begin position="79"/>
        <end position="111"/>
    </location>
</feature>
<feature type="compositionally biased region" description="Basic residues" evidence="1">
    <location>
        <begin position="243"/>
        <end position="256"/>
    </location>
</feature>
<organism evidence="2 3">
    <name type="scientific">Pseudonocardia autotrophica</name>
    <name type="common">Amycolata autotrophica</name>
    <name type="synonym">Nocardia autotrophica</name>
    <dbReference type="NCBI Taxonomy" id="2074"/>
    <lineage>
        <taxon>Bacteria</taxon>
        <taxon>Bacillati</taxon>
        <taxon>Actinomycetota</taxon>
        <taxon>Actinomycetes</taxon>
        <taxon>Pseudonocardiales</taxon>
        <taxon>Pseudonocardiaceae</taxon>
        <taxon>Pseudonocardia</taxon>
    </lineage>
</organism>
<evidence type="ECO:0000313" key="2">
    <source>
        <dbReference type="EMBL" id="OSY41205.1"/>
    </source>
</evidence>
<dbReference type="AlphaFoldDB" id="A0A1Y2N172"/>
<feature type="compositionally biased region" description="Basic residues" evidence="1">
    <location>
        <begin position="284"/>
        <end position="296"/>
    </location>
</feature>